<evidence type="ECO:0000313" key="4">
    <source>
        <dbReference type="Proteomes" id="UP000030661"/>
    </source>
</evidence>
<sequence length="145" mass="14766">MKIAISAQGNDLQAAIEPRFGRCQQFVIVETETMECEVLENPNIAASGGAGIQTAQLLAQKGVQAVLTGNCGPNAFATLQAAGIQVLTNVTGTVQTAVEQYKNGQLQAAAQPNVGGHFGDPRSGGGRGMGQGGMGGGRGQGRGRR</sequence>
<dbReference type="CDD" id="cd00851">
    <property type="entry name" value="MTH1175"/>
    <property type="match status" value="1"/>
</dbReference>
<accession>A0A081BWX9</accession>
<keyword evidence="4" id="KW-1185">Reference proteome</keyword>
<reference evidence="3" key="1">
    <citation type="journal article" date="2015" name="PeerJ">
        <title>First genomic representation of candidate bacterial phylum KSB3 points to enhanced environmental sensing as a trigger of wastewater bulking.</title>
        <authorList>
            <person name="Sekiguchi Y."/>
            <person name="Ohashi A."/>
            <person name="Parks D.H."/>
            <person name="Yamauchi T."/>
            <person name="Tyson G.W."/>
            <person name="Hugenholtz P."/>
        </authorList>
    </citation>
    <scope>NUCLEOTIDE SEQUENCE [LARGE SCALE GENOMIC DNA]</scope>
</reference>
<feature type="region of interest" description="Disordered" evidence="1">
    <location>
        <begin position="109"/>
        <end position="145"/>
    </location>
</feature>
<evidence type="ECO:0000256" key="1">
    <source>
        <dbReference type="SAM" id="MobiDB-lite"/>
    </source>
</evidence>
<dbReference type="Proteomes" id="UP000030661">
    <property type="component" value="Unassembled WGS sequence"/>
</dbReference>
<dbReference type="PANTHER" id="PTHR42983">
    <property type="entry name" value="DINITROGENASE IRON-MOLYBDENUM COFACTOR PROTEIN-RELATED"/>
    <property type="match status" value="1"/>
</dbReference>
<gene>
    <name evidence="3" type="ORF">U27_03798</name>
</gene>
<name>A0A081BWX9_VECG1</name>
<dbReference type="SUPFAM" id="SSF53146">
    <property type="entry name" value="Nitrogenase accessory factor-like"/>
    <property type="match status" value="1"/>
</dbReference>
<dbReference type="eggNOG" id="COG1433">
    <property type="taxonomic scope" value="Bacteria"/>
</dbReference>
<dbReference type="HOGENOM" id="CLU_104194_0_0_0"/>
<dbReference type="Gene3D" id="3.30.420.130">
    <property type="entry name" value="Dinitrogenase iron-molybdenum cofactor biosynthesis domain"/>
    <property type="match status" value="1"/>
</dbReference>
<dbReference type="EMBL" id="DF820465">
    <property type="protein sequence ID" value="GAK56834.1"/>
    <property type="molecule type" value="Genomic_DNA"/>
</dbReference>
<dbReference type="InterPro" id="IPR036105">
    <property type="entry name" value="DiNase_FeMo-co_biosyn_sf"/>
</dbReference>
<protein>
    <submittedName>
        <fullName evidence="3">Dinitrogenase iron-molybdenum cofactor</fullName>
    </submittedName>
</protein>
<dbReference type="AlphaFoldDB" id="A0A081BWX9"/>
<organism evidence="3">
    <name type="scientific">Vecturithrix granuli</name>
    <dbReference type="NCBI Taxonomy" id="1499967"/>
    <lineage>
        <taxon>Bacteria</taxon>
        <taxon>Candidatus Moduliflexota</taxon>
        <taxon>Candidatus Vecturitrichia</taxon>
        <taxon>Candidatus Vecturitrichales</taxon>
        <taxon>Candidatus Vecturitrichaceae</taxon>
        <taxon>Candidatus Vecturithrix</taxon>
    </lineage>
</organism>
<dbReference type="PANTHER" id="PTHR42983:SF1">
    <property type="entry name" value="IRON-MOLYBDENUM PROTEIN"/>
    <property type="match status" value="1"/>
</dbReference>
<feature type="compositionally biased region" description="Gly residues" evidence="1">
    <location>
        <begin position="116"/>
        <end position="145"/>
    </location>
</feature>
<proteinExistence type="predicted"/>
<dbReference type="InterPro" id="IPR033913">
    <property type="entry name" value="MTH1175_dom"/>
</dbReference>
<dbReference type="InterPro" id="IPR003731">
    <property type="entry name" value="Di-Nase_FeMo-co_biosynth"/>
</dbReference>
<feature type="domain" description="Dinitrogenase iron-molybdenum cofactor biosynthesis" evidence="2">
    <location>
        <begin position="14"/>
        <end position="102"/>
    </location>
</feature>
<dbReference type="STRING" id="1499967.U27_03798"/>
<evidence type="ECO:0000259" key="2">
    <source>
        <dbReference type="Pfam" id="PF02579"/>
    </source>
</evidence>
<evidence type="ECO:0000313" key="3">
    <source>
        <dbReference type="EMBL" id="GAK56834.1"/>
    </source>
</evidence>
<dbReference type="Pfam" id="PF02579">
    <property type="entry name" value="Nitro_FeMo-Co"/>
    <property type="match status" value="1"/>
</dbReference>